<accession>A0AAE9XCP7</accession>
<evidence type="ECO:0000313" key="1">
    <source>
        <dbReference type="EMBL" id="WCG04259.1"/>
    </source>
</evidence>
<dbReference type="AlphaFoldDB" id="A0AAE9XCP7"/>
<dbReference type="Pfam" id="PF07877">
    <property type="entry name" value="DUF1661"/>
    <property type="match status" value="1"/>
</dbReference>
<name>A0AAE9XCP7_PORGN</name>
<evidence type="ECO:0000313" key="2">
    <source>
        <dbReference type="Proteomes" id="UP001179501"/>
    </source>
</evidence>
<gene>
    <name evidence="1" type="ORF">NY151_10615</name>
</gene>
<reference evidence="1" key="1">
    <citation type="submission" date="2023-01" db="EMBL/GenBank/DDBJ databases">
        <title>Phages are important unrecognized players in the ecology of the oral pathogen Porphyromonas gingivalis.</title>
        <authorList>
            <person name="Matrishin C.B."/>
            <person name="Kauffman K.M."/>
        </authorList>
    </citation>
    <scope>NUCLEOTIDE SEQUENCE</scope>
    <source>
        <strain evidence="1">ATCC 49417</strain>
    </source>
</reference>
<organism evidence="1 2">
    <name type="scientific">Porphyromonas gingivalis</name>
    <name type="common">Bacteroides gingivalis</name>
    <dbReference type="NCBI Taxonomy" id="837"/>
    <lineage>
        <taxon>Bacteria</taxon>
        <taxon>Pseudomonadati</taxon>
        <taxon>Bacteroidota</taxon>
        <taxon>Bacteroidia</taxon>
        <taxon>Bacteroidales</taxon>
        <taxon>Porphyromonadaceae</taxon>
        <taxon>Porphyromonas</taxon>
    </lineage>
</organism>
<proteinExistence type="predicted"/>
<dbReference type="EMBL" id="CP116614">
    <property type="protein sequence ID" value="WCG04259.1"/>
    <property type="molecule type" value="Genomic_DNA"/>
</dbReference>
<dbReference type="InterPro" id="IPR012456">
    <property type="entry name" value="DUF1661"/>
</dbReference>
<dbReference type="RefSeq" id="WP_232519066.1">
    <property type="nucleotide sequence ID" value="NZ_CP024592.1"/>
</dbReference>
<dbReference type="Proteomes" id="UP001179501">
    <property type="component" value="Chromosome"/>
</dbReference>
<sequence length="40" mass="4840">MARKAKNSHATTKKISFHFFRKFKPKPVHFWFGPMNLDVY</sequence>
<protein>
    <submittedName>
        <fullName evidence="1">DUF1661 domain-containing protein</fullName>
    </submittedName>
</protein>